<dbReference type="Proteomes" id="UP000239711">
    <property type="component" value="Unassembled WGS sequence"/>
</dbReference>
<name>A0A2S9IVI3_9SPHI</name>
<accession>A0A2S9IVI3</accession>
<proteinExistence type="predicted"/>
<evidence type="ECO:0000313" key="2">
    <source>
        <dbReference type="Proteomes" id="UP000239711"/>
    </source>
</evidence>
<evidence type="ECO:0000313" key="1">
    <source>
        <dbReference type="EMBL" id="PRD44539.1"/>
    </source>
</evidence>
<comment type="caution">
    <text evidence="1">The sequence shown here is derived from an EMBL/GenBank/DDBJ whole genome shotgun (WGS) entry which is preliminary data.</text>
</comment>
<dbReference type="AlphaFoldDB" id="A0A2S9IVI3"/>
<evidence type="ECO:0008006" key="3">
    <source>
        <dbReference type="Google" id="ProtNLM"/>
    </source>
</evidence>
<sequence>MNNENDLVIPPSPNASSITAYGNLIVGESTGIPEVSVPIYSWSNGYFPQGLDVSLAYFAGGIQVDQISSNIGMGWSLNAGGVISRVVRGTYDESEGNGSLYNSGNNVMPASQEEGNGPLDYSLNNRYFQRIDANMVDGQHDIFTYNFMGFSGQFVLGKNNDVLIMDKSHLKIDKTITRIDGDLKIVGFRVVDEKGYTYQFNDFELTRVSLTGVPLPHTSAWYLSSVTDPTGNCTITFEYENTYDYEYNASSYSYEAYPVKIQAVGVVDNTVVSNGTIERRNGVHAYQVNGKRLKKIVLPNTVTIDFQYSTSVRGDLHASSTNGLLQHIFIKTNDDTVSYHLGHEYLIGTGKARPALVSVQKYNAAGEAESRPYTFQYYKPSLFPAPLSRQKDHWGYANANTGVLIPEEYIMAEGGGNYAPYRKLTGGNRRTDPEWVKYGSLLQMSYPTGGYTIFDFEPNTAVDEWLNKVVVDAVTDPYVNYSNNISINSNANPSAKYSFVYNGSSDGNLTLEFHINPWLSGCSNCGIRFELVGSNGSLVRSYMHSFPSPNANVQVATMNIGAVNKGTYFDLNIYVVGIQNYHDYMVINRRELDRSIPIEPVVRPDRELYVGGLRLREIQDYSSSGELVSTREYEYLLEDGETSSGTLGFRPTYSYLVDYGAEYFTSGGSGYMEGLETDKFIVRNTSSFQEMPLVNGMPVTYSRVTEKHVDAHHSTGTIVKYFSSFKNKPILFSEEPPFLPLDYSKGYYGNLLKRQVYDANENLIEETVNEYETFLDFYLDDTGRKENFRSIVISPAIFIRPPLQSGSSLEDRRFKILTSRPVLYYRMRNYYPSYPFRRGLKKSIKRSIVNGGQSVVETTEYNYDRIFNKVKEINYVISDGAVRKTKYSYPFDNSTGTTQSGMLMRNMLDFVTEEQESVNEMNVYQKRTTYDYWQNSYYAPIDIEEKYHGGPAKKISEFVSYSAGMPREIKTSGGLMITYLWGYKHQYPVAKIENATYAEVFAVLGQATINSLNAANVSDATITNAMVKLRNDPKMTGAQVTSYTYKPLVGMTSMTDPRGITEYYQYDGFQRLKDVLDFDKNVLRNYQYHYRP</sequence>
<reference evidence="1 2" key="1">
    <citation type="submission" date="2018-02" db="EMBL/GenBank/DDBJ databases">
        <title>The draft genome of Sphingobacterium sp. 5JN-11.</title>
        <authorList>
            <person name="Liu L."/>
            <person name="Li L."/>
            <person name="Liang L."/>
            <person name="Zhang X."/>
            <person name="Wang T."/>
        </authorList>
    </citation>
    <scope>NUCLEOTIDE SEQUENCE [LARGE SCALE GENOMIC DNA]</scope>
    <source>
        <strain evidence="1 2">5JN-11</strain>
    </source>
</reference>
<organism evidence="1 2">
    <name type="scientific">Sphingobacterium haloxyli</name>
    <dbReference type="NCBI Taxonomy" id="2100533"/>
    <lineage>
        <taxon>Bacteria</taxon>
        <taxon>Pseudomonadati</taxon>
        <taxon>Bacteroidota</taxon>
        <taxon>Sphingobacteriia</taxon>
        <taxon>Sphingobacteriales</taxon>
        <taxon>Sphingobacteriaceae</taxon>
        <taxon>Sphingobacterium</taxon>
    </lineage>
</organism>
<protein>
    <recommendedName>
        <fullName evidence="3">Sugar-binding protein</fullName>
    </recommendedName>
</protein>
<dbReference type="EMBL" id="PVBQ01000027">
    <property type="protein sequence ID" value="PRD44539.1"/>
    <property type="molecule type" value="Genomic_DNA"/>
</dbReference>
<keyword evidence="2" id="KW-1185">Reference proteome</keyword>
<gene>
    <name evidence="1" type="ORF">C5745_19365</name>
</gene>